<proteinExistence type="predicted"/>
<reference evidence="1 2" key="2">
    <citation type="submission" date="2019-02" db="EMBL/GenBank/DDBJ databases">
        <title>'Lichenibacterium ramalinii' gen. nov. sp. nov., 'Lichenibacterium minor' gen. nov. sp. nov.</title>
        <authorList>
            <person name="Pankratov T."/>
        </authorList>
    </citation>
    <scope>NUCLEOTIDE SEQUENCE [LARGE SCALE GENOMIC DNA]</scope>
    <source>
        <strain evidence="1 2">RmlP026</strain>
    </source>
</reference>
<organism evidence="1 2">
    <name type="scientific">Lichenibacterium minor</name>
    <dbReference type="NCBI Taxonomy" id="2316528"/>
    <lineage>
        <taxon>Bacteria</taxon>
        <taxon>Pseudomonadati</taxon>
        <taxon>Pseudomonadota</taxon>
        <taxon>Alphaproteobacteria</taxon>
        <taxon>Hyphomicrobiales</taxon>
        <taxon>Lichenihabitantaceae</taxon>
        <taxon>Lichenibacterium</taxon>
    </lineage>
</organism>
<comment type="caution">
    <text evidence="1">The sequence shown here is derived from an EMBL/GenBank/DDBJ whole genome shotgun (WGS) entry which is preliminary data.</text>
</comment>
<dbReference type="AlphaFoldDB" id="A0A4Q2U1L1"/>
<dbReference type="Proteomes" id="UP000290759">
    <property type="component" value="Unassembled WGS sequence"/>
</dbReference>
<evidence type="ECO:0000313" key="2">
    <source>
        <dbReference type="Proteomes" id="UP000290759"/>
    </source>
</evidence>
<reference evidence="1 2" key="1">
    <citation type="submission" date="2018-12" db="EMBL/GenBank/DDBJ databases">
        <authorList>
            <person name="Grouzdev D.S."/>
            <person name="Krutkina M.S."/>
        </authorList>
    </citation>
    <scope>NUCLEOTIDE SEQUENCE [LARGE SCALE GENOMIC DNA]</scope>
    <source>
        <strain evidence="1 2">RmlP026</strain>
    </source>
</reference>
<name>A0A4Q2U1L1_9HYPH</name>
<sequence>MEIKVELHHSRLGGITRDKLHTELAEILLVEADQITITAGLPVAEAFIGFRLEDNPDHLGEFMQEPASRVHLHRFEIFRDFEKAYEFVKHLSPSDDMRDVVFRLKSFCFHAPRSGKHSAICDTPLPFMTPEGVCRLIADAAYARFKLELMEGEVFSIREIALLADVPDDVVRACTQRVDADRLQATKYAKSTEIGADDARLWLTGQAGFTPSYSVRNVLDSVMTAEELGTFIRNRRLRSEGGIVKLVVGFTADELDRWEGGDIIWDPRRADDLVDRAADLARHLDLDVPRFVGKVIEASTERCPATR</sequence>
<dbReference type="EMBL" id="QYBB01000027">
    <property type="protein sequence ID" value="RYC30343.1"/>
    <property type="molecule type" value="Genomic_DNA"/>
</dbReference>
<protein>
    <submittedName>
        <fullName evidence="1">Uncharacterized protein</fullName>
    </submittedName>
</protein>
<dbReference type="RefSeq" id="WP_129228560.1">
    <property type="nucleotide sequence ID" value="NZ_QYBB01000027.1"/>
</dbReference>
<accession>A0A4Q2U1L1</accession>
<evidence type="ECO:0000313" key="1">
    <source>
        <dbReference type="EMBL" id="RYC30343.1"/>
    </source>
</evidence>
<dbReference type="OrthoDB" id="8452017at2"/>
<gene>
    <name evidence="1" type="ORF">D3273_19465</name>
</gene>
<keyword evidence="2" id="KW-1185">Reference proteome</keyword>